<dbReference type="GO" id="GO:0008081">
    <property type="term" value="F:phosphoric diester hydrolase activity"/>
    <property type="evidence" value="ECO:0007669"/>
    <property type="project" value="InterPro"/>
</dbReference>
<sequence length="262" mass="30295">MYWNQSETNIWVAGHRGNPVESPENTMASFRNAMEAGLDMIELDIQMSRDGKLVIMHNFTVDQTTDGTGAIREMTLKEIRELDAGCKFSETYRGEKVPLFEEFLELTKKYPDMMYDFELKEYPAEGNERRAFEAADQAIALIEEYGLGDKCVLNSFSAELLQYIHNKYEGRYKLHGYYPQSLMRELNGRNDVYDILYCACVCEDFTRKNFEILRSKGIDTWAGTRFNNREMIELARSCGATLITCDNPKEVMAILREMGLHK</sequence>
<dbReference type="SUPFAM" id="SSF51695">
    <property type="entry name" value="PLC-like phosphodiesterases"/>
    <property type="match status" value="1"/>
</dbReference>
<name>A0A374P6V3_9FIRM</name>
<organism evidence="2 3">
    <name type="scientific">Hungatella hathewayi</name>
    <dbReference type="NCBI Taxonomy" id="154046"/>
    <lineage>
        <taxon>Bacteria</taxon>
        <taxon>Bacillati</taxon>
        <taxon>Bacillota</taxon>
        <taxon>Clostridia</taxon>
        <taxon>Lachnospirales</taxon>
        <taxon>Lachnospiraceae</taxon>
        <taxon>Hungatella</taxon>
    </lineage>
</organism>
<dbReference type="AlphaFoldDB" id="A0A374P6V3"/>
<gene>
    <name evidence="2" type="ORF">DXD79_15390</name>
</gene>
<dbReference type="PANTHER" id="PTHR46211:SF14">
    <property type="entry name" value="GLYCEROPHOSPHODIESTER PHOSPHODIESTERASE"/>
    <property type="match status" value="1"/>
</dbReference>
<protein>
    <recommendedName>
        <fullName evidence="1">GP-PDE domain-containing protein</fullName>
    </recommendedName>
</protein>
<dbReference type="GO" id="GO:0006629">
    <property type="term" value="P:lipid metabolic process"/>
    <property type="evidence" value="ECO:0007669"/>
    <property type="project" value="InterPro"/>
</dbReference>
<dbReference type="RefSeq" id="WP_117633357.1">
    <property type="nucleotide sequence ID" value="NZ_QSON01000006.1"/>
</dbReference>
<dbReference type="PROSITE" id="PS50007">
    <property type="entry name" value="PIPLC_X_DOMAIN"/>
    <property type="match status" value="1"/>
</dbReference>
<feature type="domain" description="GP-PDE" evidence="1">
    <location>
        <begin position="10"/>
        <end position="255"/>
    </location>
</feature>
<dbReference type="Gene3D" id="3.20.20.190">
    <property type="entry name" value="Phosphatidylinositol (PI) phosphodiesterase"/>
    <property type="match status" value="1"/>
</dbReference>
<evidence type="ECO:0000313" key="2">
    <source>
        <dbReference type="EMBL" id="RGJ03760.1"/>
    </source>
</evidence>
<reference evidence="2 3" key="1">
    <citation type="submission" date="2018-08" db="EMBL/GenBank/DDBJ databases">
        <title>A genome reference for cultivated species of the human gut microbiota.</title>
        <authorList>
            <person name="Zou Y."/>
            <person name="Xue W."/>
            <person name="Luo G."/>
        </authorList>
    </citation>
    <scope>NUCLEOTIDE SEQUENCE [LARGE SCALE GENOMIC DNA]</scope>
    <source>
        <strain evidence="2 3">TM09-12</strain>
    </source>
</reference>
<dbReference type="InterPro" id="IPR017946">
    <property type="entry name" value="PLC-like_Pdiesterase_TIM-brl"/>
</dbReference>
<evidence type="ECO:0000259" key="1">
    <source>
        <dbReference type="PROSITE" id="PS51704"/>
    </source>
</evidence>
<evidence type="ECO:0000313" key="3">
    <source>
        <dbReference type="Proteomes" id="UP000263014"/>
    </source>
</evidence>
<comment type="caution">
    <text evidence="2">The sequence shown here is derived from an EMBL/GenBank/DDBJ whole genome shotgun (WGS) entry which is preliminary data.</text>
</comment>
<dbReference type="PROSITE" id="PS51704">
    <property type="entry name" value="GP_PDE"/>
    <property type="match status" value="1"/>
</dbReference>
<dbReference type="InterPro" id="IPR030395">
    <property type="entry name" value="GP_PDE_dom"/>
</dbReference>
<dbReference type="PANTHER" id="PTHR46211">
    <property type="entry name" value="GLYCEROPHOSPHORYL DIESTER PHOSPHODIESTERASE"/>
    <property type="match status" value="1"/>
</dbReference>
<proteinExistence type="predicted"/>
<dbReference type="EMBL" id="QSON01000006">
    <property type="protein sequence ID" value="RGJ03760.1"/>
    <property type="molecule type" value="Genomic_DNA"/>
</dbReference>
<dbReference type="Pfam" id="PF03009">
    <property type="entry name" value="GDPD"/>
    <property type="match status" value="1"/>
</dbReference>
<accession>A0A374P6V3</accession>
<dbReference type="Proteomes" id="UP000263014">
    <property type="component" value="Unassembled WGS sequence"/>
</dbReference>